<dbReference type="PANTHER" id="PTHR11124">
    <property type="entry name" value="VACUOLAR SORTING PROTEIN VPS29"/>
    <property type="match status" value="1"/>
</dbReference>
<comment type="function">
    <text evidence="6">Component of the commander complex that is essential for endosomal recycling of transmembrane cargos; the commander complex is composed of the Csubcomplex and the retriever subcomplex. Component of the retriever complex, which is a heterotrimeric complex related to retromer cargo-selective complex (CSC) and essential for retromer-independent retrieval and recycling of numerous cargos. Component of the retromer cargo-selective complex (CSC). The CSC is believed to be the core functional component of retromer or respective retromer complex variants acting to prevent missorting of selected transmembrane cargo proteins into the lysosomal degradation pathway. In the endosomes, retriever complex drives the retrieval and recycling of NxxY-motif-containing cargo proteins by coupling to snx17, a cargo essential for the homeostatic maintenance of numerous cell surface proteins associated with processes that include cell migration, cell adhesion, nutrient supply and cell signaling. The recruitment of the retriever complex to the endosomal membrane involves Cand WASH complexes.</text>
</comment>
<keyword evidence="3 6" id="KW-0813">Transport</keyword>
<dbReference type="GO" id="GO:0042147">
    <property type="term" value="P:retrograde transport, endosome to Golgi"/>
    <property type="evidence" value="ECO:0007669"/>
    <property type="project" value="InterPro"/>
</dbReference>
<dbReference type="GO" id="GO:0015031">
    <property type="term" value="P:protein transport"/>
    <property type="evidence" value="ECO:0007669"/>
    <property type="project" value="UniProtKB-KW"/>
</dbReference>
<evidence type="ECO:0000313" key="8">
    <source>
        <dbReference type="EMBL" id="CAI7995966.1"/>
    </source>
</evidence>
<dbReference type="Proteomes" id="UP001174909">
    <property type="component" value="Unassembled WGS sequence"/>
</dbReference>
<dbReference type="GO" id="GO:0031410">
    <property type="term" value="C:cytoplasmic vesicle"/>
    <property type="evidence" value="ECO:0007669"/>
    <property type="project" value="UniProtKB-ARBA"/>
</dbReference>
<dbReference type="Gene3D" id="3.60.21.10">
    <property type="match status" value="1"/>
</dbReference>
<proteinExistence type="inferred from homology"/>
<dbReference type="InterPro" id="IPR024654">
    <property type="entry name" value="Calcineurin-like_PHP_lpxH"/>
</dbReference>
<evidence type="ECO:0000259" key="7">
    <source>
        <dbReference type="Pfam" id="PF12850"/>
    </source>
</evidence>
<name>A0AA35W3M2_GEOBA</name>
<dbReference type="InterPro" id="IPR028661">
    <property type="entry name" value="Vps29"/>
</dbReference>
<feature type="domain" description="Calcineurin-like phosphoesterase" evidence="7">
    <location>
        <begin position="14"/>
        <end position="139"/>
    </location>
</feature>
<dbReference type="FunFam" id="3.60.21.10:FF:000015">
    <property type="entry name" value="Vacuolar protein sorting-associated protein 29"/>
    <property type="match status" value="1"/>
</dbReference>
<dbReference type="InterPro" id="IPR000979">
    <property type="entry name" value="Phosphodiesterase_MJ0936/Vps29"/>
</dbReference>
<dbReference type="SUPFAM" id="SSF56300">
    <property type="entry name" value="Metallo-dependent phosphatases"/>
    <property type="match status" value="1"/>
</dbReference>
<dbReference type="GO" id="GO:0005829">
    <property type="term" value="C:cytosol"/>
    <property type="evidence" value="ECO:0007669"/>
    <property type="project" value="GOC"/>
</dbReference>
<dbReference type="EMBL" id="CASHTH010000260">
    <property type="protein sequence ID" value="CAI7995966.1"/>
    <property type="molecule type" value="Genomic_DNA"/>
</dbReference>
<dbReference type="AlphaFoldDB" id="A0AA35W3M2"/>
<reference evidence="8" key="1">
    <citation type="submission" date="2023-03" db="EMBL/GenBank/DDBJ databases">
        <authorList>
            <person name="Steffen K."/>
            <person name="Cardenas P."/>
        </authorList>
    </citation>
    <scope>NUCLEOTIDE SEQUENCE</scope>
</reference>
<evidence type="ECO:0000256" key="4">
    <source>
        <dbReference type="ARBA" id="ARBA00022927"/>
    </source>
</evidence>
<keyword evidence="9" id="KW-1185">Reference proteome</keyword>
<evidence type="ECO:0000256" key="1">
    <source>
        <dbReference type="ARBA" id="ARBA00005945"/>
    </source>
</evidence>
<comment type="similarity">
    <text evidence="1 6">Belongs to the VPS29 family.</text>
</comment>
<evidence type="ECO:0000256" key="5">
    <source>
        <dbReference type="ARBA" id="ARBA00031913"/>
    </source>
</evidence>
<organism evidence="8 9">
    <name type="scientific">Geodia barretti</name>
    <name type="common">Barrett's horny sponge</name>
    <dbReference type="NCBI Taxonomy" id="519541"/>
    <lineage>
        <taxon>Eukaryota</taxon>
        <taxon>Metazoa</taxon>
        <taxon>Porifera</taxon>
        <taxon>Demospongiae</taxon>
        <taxon>Heteroscleromorpha</taxon>
        <taxon>Tetractinellida</taxon>
        <taxon>Astrophorina</taxon>
        <taxon>Geodiidae</taxon>
        <taxon>Geodia</taxon>
    </lineage>
</organism>
<dbReference type="InterPro" id="IPR029052">
    <property type="entry name" value="Metallo-depent_PP-like"/>
</dbReference>
<evidence type="ECO:0000313" key="9">
    <source>
        <dbReference type="Proteomes" id="UP001174909"/>
    </source>
</evidence>
<evidence type="ECO:0000256" key="2">
    <source>
        <dbReference type="ARBA" id="ARBA00017767"/>
    </source>
</evidence>
<accession>A0AA35W3M2</accession>
<dbReference type="CDD" id="cd07394">
    <property type="entry name" value="MPP_Vps29"/>
    <property type="match status" value="1"/>
</dbReference>
<comment type="caution">
    <text evidence="8">The sequence shown here is derived from an EMBL/GenBank/DDBJ whole genome shotgun (WGS) entry which is preliminary data.</text>
</comment>
<evidence type="ECO:0000256" key="3">
    <source>
        <dbReference type="ARBA" id="ARBA00022448"/>
    </source>
</evidence>
<dbReference type="Pfam" id="PF12850">
    <property type="entry name" value="Metallophos_2"/>
    <property type="match status" value="1"/>
</dbReference>
<dbReference type="NCBIfam" id="TIGR00040">
    <property type="entry name" value="yfcE"/>
    <property type="match status" value="1"/>
</dbReference>
<gene>
    <name evidence="8" type="ORF">GBAR_LOCUS1795</name>
</gene>
<protein>
    <recommendedName>
        <fullName evidence="2 6">Vacuolar protein sorting-associated protein 29</fullName>
    </recommendedName>
    <alternativeName>
        <fullName evidence="5 6">Vesicle protein sorting 29</fullName>
    </alternativeName>
</protein>
<keyword evidence="4 6" id="KW-0653">Protein transport</keyword>
<dbReference type="GO" id="GO:0030904">
    <property type="term" value="C:retromer complex"/>
    <property type="evidence" value="ECO:0007669"/>
    <property type="project" value="InterPro"/>
</dbReference>
<evidence type="ECO:0000256" key="6">
    <source>
        <dbReference type="RuleBase" id="RU362040"/>
    </source>
</evidence>
<sequence>MFSSLRARLQVPGKIQHILCTGNLCTKETYDYLKTIASDVHVVKGDFDESASYPEQKVVTVGQFKIGLTHGHQVVPWGDTEGLAMLQRQLDVDIVISGHTHKFEAVENEGKFFINPGSATGAFNALEIEVTPSFVLMDINGPQIVLYVYQLLKDVKVQKIEYKKKS</sequence>